<sequence length="274" mass="31934">MRDVSRRMHRGDEQDQECSSRQRSRRPRADNPSTSIGTLPSPAIVLDHCAGNVRAPGDDAPCERAETYGGNAERCIGCLYSQRYEEADTVQRALSVDEEEQRMIYNEMLDLVESHYGKGTSNKELVEMVYQFYNSEIRQHWNYGEWSRRSIWNHIMHHTGNDRVQSNEMRANLVFQIEGLRNHAWKKRKVEDDEDLPALRRDFDGMDVVTDKESEDSRKKKGGTKTRRTVLETAKFVIEPDYRAIRLMAELIKTHNLIQEGQYRRNPHNGTPNH</sequence>
<proteinExistence type="predicted"/>
<organism evidence="2 3">
    <name type="scientific">Cymbomonas tetramitiformis</name>
    <dbReference type="NCBI Taxonomy" id="36881"/>
    <lineage>
        <taxon>Eukaryota</taxon>
        <taxon>Viridiplantae</taxon>
        <taxon>Chlorophyta</taxon>
        <taxon>Pyramimonadophyceae</taxon>
        <taxon>Pyramimonadales</taxon>
        <taxon>Pyramimonadaceae</taxon>
        <taxon>Cymbomonas</taxon>
    </lineage>
</organism>
<gene>
    <name evidence="2" type="ORF">CYMTET_3875</name>
</gene>
<dbReference type="EMBL" id="LGRX02000421">
    <property type="protein sequence ID" value="KAK3288657.1"/>
    <property type="molecule type" value="Genomic_DNA"/>
</dbReference>
<name>A0AAE0H2E8_9CHLO</name>
<evidence type="ECO:0000313" key="3">
    <source>
        <dbReference type="Proteomes" id="UP001190700"/>
    </source>
</evidence>
<keyword evidence="3" id="KW-1185">Reference proteome</keyword>
<reference evidence="2 3" key="1">
    <citation type="journal article" date="2015" name="Genome Biol. Evol.">
        <title>Comparative Genomics of a Bacterivorous Green Alga Reveals Evolutionary Causalities and Consequences of Phago-Mixotrophic Mode of Nutrition.</title>
        <authorList>
            <person name="Burns J.A."/>
            <person name="Paasch A."/>
            <person name="Narechania A."/>
            <person name="Kim E."/>
        </authorList>
    </citation>
    <scope>NUCLEOTIDE SEQUENCE [LARGE SCALE GENOMIC DNA]</scope>
    <source>
        <strain evidence="2 3">PLY_AMNH</strain>
    </source>
</reference>
<feature type="compositionally biased region" description="Basic and acidic residues" evidence="1">
    <location>
        <begin position="1"/>
        <end position="13"/>
    </location>
</feature>
<comment type="caution">
    <text evidence="2">The sequence shown here is derived from an EMBL/GenBank/DDBJ whole genome shotgun (WGS) entry which is preliminary data.</text>
</comment>
<dbReference type="Proteomes" id="UP001190700">
    <property type="component" value="Unassembled WGS sequence"/>
</dbReference>
<feature type="region of interest" description="Disordered" evidence="1">
    <location>
        <begin position="207"/>
        <end position="226"/>
    </location>
</feature>
<accession>A0AAE0H2E8</accession>
<dbReference type="AlphaFoldDB" id="A0AAE0H2E8"/>
<feature type="compositionally biased region" description="Basic and acidic residues" evidence="1">
    <location>
        <begin position="207"/>
        <end position="218"/>
    </location>
</feature>
<feature type="region of interest" description="Disordered" evidence="1">
    <location>
        <begin position="1"/>
        <end position="41"/>
    </location>
</feature>
<evidence type="ECO:0000313" key="2">
    <source>
        <dbReference type="EMBL" id="KAK3288657.1"/>
    </source>
</evidence>
<protein>
    <submittedName>
        <fullName evidence="2">Uncharacterized protein</fullName>
    </submittedName>
</protein>
<evidence type="ECO:0000256" key="1">
    <source>
        <dbReference type="SAM" id="MobiDB-lite"/>
    </source>
</evidence>